<comment type="caution">
    <text evidence="2">The sequence shown here is derived from an EMBL/GenBank/DDBJ whole genome shotgun (WGS) entry which is preliminary data.</text>
</comment>
<evidence type="ECO:0000313" key="3">
    <source>
        <dbReference type="Proteomes" id="UP000075806"/>
    </source>
</evidence>
<dbReference type="EMBL" id="LTAO01000019">
    <property type="protein sequence ID" value="KYG30483.1"/>
    <property type="molecule type" value="Genomic_DNA"/>
</dbReference>
<gene>
    <name evidence="2" type="ORF">AZF04_19560</name>
</gene>
<dbReference type="PANTHER" id="PTHR40056:SF1">
    <property type="entry name" value="DUF1836 DOMAIN-CONTAINING PROTEIN"/>
    <property type="match status" value="1"/>
</dbReference>
<evidence type="ECO:0000256" key="1">
    <source>
        <dbReference type="SAM" id="Coils"/>
    </source>
</evidence>
<dbReference type="PANTHER" id="PTHR40056">
    <property type="entry name" value="HYPOTHETICAL CYTOSOLIC PROTEIN"/>
    <property type="match status" value="1"/>
</dbReference>
<sequence length="193" mass="22855">MEKIKEIINQLEMNQQIKAEDIPDLDLYMDQVIQLFERNYATSKRKEDEKILTKTMINNYAKGKLFFPIKNKRYSKEHILLINLIYQLKGGLTLHDIKLTLEGLNDLQSEGVLDLETYYETYLTVLENNTEEFKDELQEKLHSVENEMKKIDSHQEELKNVLTILSFVHMSNLYRKTAEKLIDQLLLANKEDE</sequence>
<dbReference type="Gene3D" id="1.10.1660.10">
    <property type="match status" value="1"/>
</dbReference>
<dbReference type="OrthoDB" id="3191472at2"/>
<protein>
    <recommendedName>
        <fullName evidence="4">Cytoplasmic protein</fullName>
    </recommendedName>
</protein>
<keyword evidence="1" id="KW-0175">Coiled coil</keyword>
<feature type="coiled-coil region" evidence="1">
    <location>
        <begin position="127"/>
        <end position="157"/>
    </location>
</feature>
<accession>A0A161Q3D1</accession>
<dbReference type="AlphaFoldDB" id="A0A161Q3D1"/>
<keyword evidence="3" id="KW-1185">Reference proteome</keyword>
<organism evidence="2 3">
    <name type="scientific">Alkalihalobacillus trypoxylicola</name>
    <dbReference type="NCBI Taxonomy" id="519424"/>
    <lineage>
        <taxon>Bacteria</taxon>
        <taxon>Bacillati</taxon>
        <taxon>Bacillota</taxon>
        <taxon>Bacilli</taxon>
        <taxon>Bacillales</taxon>
        <taxon>Bacillaceae</taxon>
        <taxon>Alkalihalobacillus</taxon>
    </lineage>
</organism>
<dbReference type="Proteomes" id="UP000075806">
    <property type="component" value="Unassembled WGS sequence"/>
</dbReference>
<evidence type="ECO:0008006" key="4">
    <source>
        <dbReference type="Google" id="ProtNLM"/>
    </source>
</evidence>
<reference evidence="2" key="1">
    <citation type="submission" date="2016-02" db="EMBL/GenBank/DDBJ databases">
        <title>Genome sequence of Bacillus trypoxylicola KCTC 13244(T).</title>
        <authorList>
            <person name="Jeong H."/>
            <person name="Park S.-H."/>
            <person name="Choi S.-K."/>
        </authorList>
    </citation>
    <scope>NUCLEOTIDE SEQUENCE [LARGE SCALE GENOMIC DNA]</scope>
    <source>
        <strain evidence="2">KCTC 13244</strain>
    </source>
</reference>
<dbReference type="RefSeq" id="WP_061948954.1">
    <property type="nucleotide sequence ID" value="NZ_LTAO01000019.1"/>
</dbReference>
<name>A0A161Q3D1_9BACI</name>
<dbReference type="Pfam" id="PF08876">
    <property type="entry name" value="DUF1836"/>
    <property type="match status" value="1"/>
</dbReference>
<dbReference type="InterPro" id="IPR014975">
    <property type="entry name" value="DUF1836"/>
</dbReference>
<proteinExistence type="predicted"/>
<evidence type="ECO:0000313" key="2">
    <source>
        <dbReference type="EMBL" id="KYG30483.1"/>
    </source>
</evidence>
<dbReference type="STRING" id="519424.AZF04_19560"/>